<keyword evidence="1" id="KW-0472">Membrane</keyword>
<accession>A0A6J7DWG8</accession>
<reference evidence="2" key="1">
    <citation type="submission" date="2020-05" db="EMBL/GenBank/DDBJ databases">
        <authorList>
            <person name="Chiriac C."/>
            <person name="Salcher M."/>
            <person name="Ghai R."/>
            <person name="Kavagutti S V."/>
        </authorList>
    </citation>
    <scope>NUCLEOTIDE SEQUENCE</scope>
</reference>
<name>A0A6J7DWG8_9ZZZZ</name>
<proteinExistence type="predicted"/>
<evidence type="ECO:0000313" key="2">
    <source>
        <dbReference type="EMBL" id="CAB4875046.1"/>
    </source>
</evidence>
<keyword evidence="1" id="KW-0812">Transmembrane</keyword>
<feature type="transmembrane region" description="Helical" evidence="1">
    <location>
        <begin position="26"/>
        <end position="54"/>
    </location>
</feature>
<protein>
    <submittedName>
        <fullName evidence="2">Unannotated protein</fullName>
    </submittedName>
</protein>
<gene>
    <name evidence="2" type="ORF">UFOPK3401_01027</name>
</gene>
<evidence type="ECO:0000256" key="1">
    <source>
        <dbReference type="SAM" id="Phobius"/>
    </source>
</evidence>
<sequence length="163" mass="17568">MSDWQAIRGDASALPTDPKNMRFRPLGVSIVGLLVRIAGAWQLVIGILAISEALTNKGASRFFKGQFLGGASDGYLWFAGLVAIAFGLILWRVASNLVEGDPSARIFVVALAVLNIIFALLSFPWGIAGMLLNLLVIYNLSSASSTRWFADSSFEVKRASAFE</sequence>
<feature type="transmembrane region" description="Helical" evidence="1">
    <location>
        <begin position="75"/>
        <end position="94"/>
    </location>
</feature>
<organism evidence="2">
    <name type="scientific">freshwater metagenome</name>
    <dbReference type="NCBI Taxonomy" id="449393"/>
    <lineage>
        <taxon>unclassified sequences</taxon>
        <taxon>metagenomes</taxon>
        <taxon>ecological metagenomes</taxon>
    </lineage>
</organism>
<keyword evidence="1" id="KW-1133">Transmembrane helix</keyword>
<feature type="transmembrane region" description="Helical" evidence="1">
    <location>
        <begin position="106"/>
        <end position="138"/>
    </location>
</feature>
<dbReference type="EMBL" id="CAFBLM010000046">
    <property type="protein sequence ID" value="CAB4875046.1"/>
    <property type="molecule type" value="Genomic_DNA"/>
</dbReference>
<dbReference type="AlphaFoldDB" id="A0A6J7DWG8"/>